<protein>
    <recommendedName>
        <fullName evidence="3">16S rRNA (cytosine(967)-C(5))-methyltransferase</fullName>
        <ecNumber evidence="3">2.1.1.176</ecNumber>
    </recommendedName>
    <alternativeName>
        <fullName evidence="10">16S rRNA m5C967 methyltransferase</fullName>
    </alternativeName>
    <alternativeName>
        <fullName evidence="11">rRNA (cytosine-C(5)-)-methyltransferase RsmB</fullName>
    </alternativeName>
</protein>
<dbReference type="Gene3D" id="3.30.70.1170">
    <property type="entry name" value="Sun protein, domain 3"/>
    <property type="match status" value="1"/>
</dbReference>
<keyword evidence="4" id="KW-0963">Cytoplasm</keyword>
<dbReference type="InterPro" id="IPR035926">
    <property type="entry name" value="NusB-like_sf"/>
</dbReference>
<feature type="compositionally biased region" description="Basic and acidic residues" evidence="14">
    <location>
        <begin position="1"/>
        <end position="17"/>
    </location>
</feature>
<dbReference type="InterPro" id="IPR023267">
    <property type="entry name" value="RCMT"/>
</dbReference>
<evidence type="ECO:0000256" key="5">
    <source>
        <dbReference type="ARBA" id="ARBA00022552"/>
    </source>
</evidence>
<comment type="catalytic activity">
    <reaction evidence="12">
        <text>cytidine(967) in 16S rRNA + S-adenosyl-L-methionine = 5-methylcytidine(967) in 16S rRNA + S-adenosyl-L-homocysteine + H(+)</text>
        <dbReference type="Rhea" id="RHEA:42748"/>
        <dbReference type="Rhea" id="RHEA-COMP:10219"/>
        <dbReference type="Rhea" id="RHEA-COMP:10220"/>
        <dbReference type="ChEBI" id="CHEBI:15378"/>
        <dbReference type="ChEBI" id="CHEBI:57856"/>
        <dbReference type="ChEBI" id="CHEBI:59789"/>
        <dbReference type="ChEBI" id="CHEBI:74483"/>
        <dbReference type="ChEBI" id="CHEBI:82748"/>
        <dbReference type="EC" id="2.1.1.176"/>
    </reaction>
</comment>
<keyword evidence="6 13" id="KW-0489">Methyltransferase</keyword>
<evidence type="ECO:0000313" key="17">
    <source>
        <dbReference type="Proteomes" id="UP000824260"/>
    </source>
</evidence>
<dbReference type="FunFam" id="3.40.50.150:FF:000022">
    <property type="entry name" value="Ribosomal RNA small subunit methyltransferase B"/>
    <property type="match status" value="1"/>
</dbReference>
<dbReference type="SUPFAM" id="SSF48013">
    <property type="entry name" value="NusB-like"/>
    <property type="match status" value="1"/>
</dbReference>
<feature type="binding site" evidence="13">
    <location>
        <position position="307"/>
    </location>
    <ligand>
        <name>S-adenosyl-L-methionine</name>
        <dbReference type="ChEBI" id="CHEBI:59789"/>
    </ligand>
</feature>
<accession>A0A9D0ZN09</accession>
<sequence length="470" mass="52543">MDKRNERAAERRMDARRPAQRARNGRPPKHEAHLNAREVARWALTDVVRAGSYVSAALDRHLNTTQLSAEDKRLAASLFFTAVENRLLLEARLSLFWTERPEPVVEDILHIAAAQLLLMDKIPDHAAVDEAVKQTRASGRDGLAALVNGILRSLIRARDAGELPEITDPAVLYSFAPNLARRLMEAYGAQEAEKIMADRPRPSQTIRFNAMKTSAEDFEKYLKAHDVIFERGVVPGAYRCPAAGNLARLDGFRNGYFSIQGESSMLAALAVEPKPGMNVLDACAAPGGKSSLIAEKMADVGRVYAWDVHEHRVELIRAAKQRLKLDCLRPAVRDARQPYADFDLYMDAVLVDAPCSGLGVIADKPDIKYRLTDEQIESLLPLQRELLENCARFVKVGGLLVYSTCTILPEENEKQVRAFLERHPEFALEPDAGYLPEPLRERCVDGMAQFLSYRDGVEGFFIARMRRKGV</sequence>
<evidence type="ECO:0000256" key="14">
    <source>
        <dbReference type="SAM" id="MobiDB-lite"/>
    </source>
</evidence>
<dbReference type="Pfam" id="PF01029">
    <property type="entry name" value="NusB"/>
    <property type="match status" value="1"/>
</dbReference>
<evidence type="ECO:0000256" key="1">
    <source>
        <dbReference type="ARBA" id="ARBA00002724"/>
    </source>
</evidence>
<feature type="region of interest" description="Disordered" evidence="14">
    <location>
        <begin position="1"/>
        <end position="33"/>
    </location>
</feature>
<dbReference type="Gene3D" id="1.10.940.10">
    <property type="entry name" value="NusB-like"/>
    <property type="match status" value="1"/>
</dbReference>
<evidence type="ECO:0000256" key="9">
    <source>
        <dbReference type="ARBA" id="ARBA00022884"/>
    </source>
</evidence>
<dbReference type="Pfam" id="PF01189">
    <property type="entry name" value="Methyltr_RsmB-F"/>
    <property type="match status" value="1"/>
</dbReference>
<dbReference type="EMBL" id="DVFZ01000100">
    <property type="protein sequence ID" value="HIQ83505.1"/>
    <property type="molecule type" value="Genomic_DNA"/>
</dbReference>
<evidence type="ECO:0000256" key="3">
    <source>
        <dbReference type="ARBA" id="ARBA00012140"/>
    </source>
</evidence>
<reference evidence="16" key="2">
    <citation type="journal article" date="2021" name="PeerJ">
        <title>Extensive microbial diversity within the chicken gut microbiome revealed by metagenomics and culture.</title>
        <authorList>
            <person name="Gilroy R."/>
            <person name="Ravi A."/>
            <person name="Getino M."/>
            <person name="Pursley I."/>
            <person name="Horton D.L."/>
            <person name="Alikhan N.F."/>
            <person name="Baker D."/>
            <person name="Gharbi K."/>
            <person name="Hall N."/>
            <person name="Watson M."/>
            <person name="Adriaenssens E.M."/>
            <person name="Foster-Nyarko E."/>
            <person name="Jarju S."/>
            <person name="Secka A."/>
            <person name="Antonio M."/>
            <person name="Oren A."/>
            <person name="Chaudhuri R.R."/>
            <person name="La Ragione R."/>
            <person name="Hildebrand F."/>
            <person name="Pallen M.J."/>
        </authorList>
    </citation>
    <scope>NUCLEOTIDE SEQUENCE</scope>
    <source>
        <strain evidence="16">ChiSjej6B24-2974</strain>
    </source>
</reference>
<dbReference type="AlphaFoldDB" id="A0A9D0ZN09"/>
<name>A0A9D0ZN09_9FIRM</name>
<dbReference type="Gene3D" id="3.40.50.150">
    <property type="entry name" value="Vaccinia Virus protein VP39"/>
    <property type="match status" value="1"/>
</dbReference>
<dbReference type="InterPro" id="IPR029063">
    <property type="entry name" value="SAM-dependent_MTases_sf"/>
</dbReference>
<dbReference type="PANTHER" id="PTHR22807">
    <property type="entry name" value="NOP2 YEAST -RELATED NOL1/NOP2/FMU SUN DOMAIN-CONTAINING"/>
    <property type="match status" value="1"/>
</dbReference>
<proteinExistence type="inferred from homology"/>
<evidence type="ECO:0000256" key="4">
    <source>
        <dbReference type="ARBA" id="ARBA00022490"/>
    </source>
</evidence>
<evidence type="ECO:0000256" key="2">
    <source>
        <dbReference type="ARBA" id="ARBA00004496"/>
    </source>
</evidence>
<dbReference type="EC" id="2.1.1.176" evidence="3"/>
<dbReference type="InterPro" id="IPR006027">
    <property type="entry name" value="NusB_RsmB_TIM44"/>
</dbReference>
<evidence type="ECO:0000313" key="16">
    <source>
        <dbReference type="EMBL" id="HIQ83505.1"/>
    </source>
</evidence>
<gene>
    <name evidence="16" type="primary">rsmB</name>
    <name evidence="16" type="ORF">IAA52_10445</name>
</gene>
<evidence type="ECO:0000256" key="13">
    <source>
        <dbReference type="PROSITE-ProRule" id="PRU01023"/>
    </source>
</evidence>
<evidence type="ECO:0000256" key="10">
    <source>
        <dbReference type="ARBA" id="ARBA00030399"/>
    </source>
</evidence>
<organism evidence="16 17">
    <name type="scientific">Candidatus Pullichristensenella stercorigallinarum</name>
    <dbReference type="NCBI Taxonomy" id="2840909"/>
    <lineage>
        <taxon>Bacteria</taxon>
        <taxon>Bacillati</taxon>
        <taxon>Bacillota</taxon>
        <taxon>Clostridia</taxon>
        <taxon>Candidatus Pullichristensenella</taxon>
    </lineage>
</organism>
<evidence type="ECO:0000256" key="11">
    <source>
        <dbReference type="ARBA" id="ARBA00031088"/>
    </source>
</evidence>
<evidence type="ECO:0000256" key="12">
    <source>
        <dbReference type="ARBA" id="ARBA00047283"/>
    </source>
</evidence>
<keyword evidence="5" id="KW-0698">rRNA processing</keyword>
<dbReference type="InterPro" id="IPR001678">
    <property type="entry name" value="MeTrfase_RsmB-F_NOP2_dom"/>
</dbReference>
<comment type="subcellular location">
    <subcellularLocation>
        <location evidence="2">Cytoplasm</location>
    </subcellularLocation>
</comment>
<dbReference type="PANTHER" id="PTHR22807:SF53">
    <property type="entry name" value="RIBOSOMAL RNA SMALL SUBUNIT METHYLTRANSFERASE B-RELATED"/>
    <property type="match status" value="1"/>
</dbReference>
<dbReference type="SUPFAM" id="SSF53335">
    <property type="entry name" value="S-adenosyl-L-methionine-dependent methyltransferases"/>
    <property type="match status" value="1"/>
</dbReference>
<evidence type="ECO:0000259" key="15">
    <source>
        <dbReference type="PROSITE" id="PS51686"/>
    </source>
</evidence>
<reference evidence="16" key="1">
    <citation type="submission" date="2020-10" db="EMBL/GenBank/DDBJ databases">
        <authorList>
            <person name="Gilroy R."/>
        </authorList>
    </citation>
    <scope>NUCLEOTIDE SEQUENCE</scope>
    <source>
        <strain evidence="16">ChiSjej6B24-2974</strain>
    </source>
</reference>
<keyword evidence="9 13" id="KW-0694">RNA-binding</keyword>
<dbReference type="GO" id="GO:0006355">
    <property type="term" value="P:regulation of DNA-templated transcription"/>
    <property type="evidence" value="ECO:0007669"/>
    <property type="project" value="InterPro"/>
</dbReference>
<dbReference type="PRINTS" id="PR02008">
    <property type="entry name" value="RCMTFAMILY"/>
</dbReference>
<feature type="binding site" evidence="13">
    <location>
        <position position="334"/>
    </location>
    <ligand>
        <name>S-adenosyl-L-methionine</name>
        <dbReference type="ChEBI" id="CHEBI:59789"/>
    </ligand>
</feature>
<dbReference type="Proteomes" id="UP000824260">
    <property type="component" value="Unassembled WGS sequence"/>
</dbReference>
<evidence type="ECO:0000256" key="6">
    <source>
        <dbReference type="ARBA" id="ARBA00022603"/>
    </source>
</evidence>
<dbReference type="GO" id="GO:0003723">
    <property type="term" value="F:RNA binding"/>
    <property type="evidence" value="ECO:0007669"/>
    <property type="project" value="UniProtKB-UniRule"/>
</dbReference>
<feature type="active site" description="Nucleophile" evidence="13">
    <location>
        <position position="405"/>
    </location>
</feature>
<dbReference type="PROSITE" id="PS51686">
    <property type="entry name" value="SAM_MT_RSMB_NOP"/>
    <property type="match status" value="1"/>
</dbReference>
<feature type="binding site" evidence="13">
    <location>
        <position position="352"/>
    </location>
    <ligand>
        <name>S-adenosyl-L-methionine</name>
        <dbReference type="ChEBI" id="CHEBI:59789"/>
    </ligand>
</feature>
<comment type="caution">
    <text evidence="16">The sequence shown here is derived from an EMBL/GenBank/DDBJ whole genome shotgun (WGS) entry which is preliminary data.</text>
</comment>
<dbReference type="NCBIfam" id="TIGR00563">
    <property type="entry name" value="rsmB"/>
    <property type="match status" value="1"/>
</dbReference>
<dbReference type="CDD" id="cd02440">
    <property type="entry name" value="AdoMet_MTases"/>
    <property type="match status" value="1"/>
</dbReference>
<dbReference type="GO" id="GO:0008649">
    <property type="term" value="F:rRNA methyltransferase activity"/>
    <property type="evidence" value="ECO:0007669"/>
    <property type="project" value="InterPro"/>
</dbReference>
<dbReference type="InterPro" id="IPR049560">
    <property type="entry name" value="MeTrfase_RsmB-F_NOP2_cat"/>
</dbReference>
<keyword evidence="8 13" id="KW-0949">S-adenosyl-L-methionine</keyword>
<dbReference type="GO" id="GO:0005737">
    <property type="term" value="C:cytoplasm"/>
    <property type="evidence" value="ECO:0007669"/>
    <property type="project" value="UniProtKB-SubCell"/>
</dbReference>
<keyword evidence="7 13" id="KW-0808">Transferase</keyword>
<feature type="binding site" evidence="13">
    <location>
        <begin position="283"/>
        <end position="289"/>
    </location>
    <ligand>
        <name>S-adenosyl-L-methionine</name>
        <dbReference type="ChEBI" id="CHEBI:59789"/>
    </ligand>
</feature>
<comment type="similarity">
    <text evidence="13">Belongs to the class I-like SAM-binding methyltransferase superfamily. RsmB/NOP family.</text>
</comment>
<evidence type="ECO:0000256" key="8">
    <source>
        <dbReference type="ARBA" id="ARBA00022691"/>
    </source>
</evidence>
<dbReference type="NCBIfam" id="NF011494">
    <property type="entry name" value="PRK14902.1"/>
    <property type="match status" value="1"/>
</dbReference>
<comment type="function">
    <text evidence="1">Specifically methylates the cytosine at position 967 (m5C967) of 16S rRNA.</text>
</comment>
<evidence type="ECO:0000256" key="7">
    <source>
        <dbReference type="ARBA" id="ARBA00022679"/>
    </source>
</evidence>
<dbReference type="InterPro" id="IPR004573">
    <property type="entry name" value="rRNA_ssu_MeTfrase_B"/>
</dbReference>
<feature type="domain" description="SAM-dependent MTase RsmB/NOP-type" evidence="15">
    <location>
        <begin position="194"/>
        <end position="468"/>
    </location>
</feature>
<feature type="compositionally biased region" description="Basic residues" evidence="14">
    <location>
        <begin position="18"/>
        <end position="27"/>
    </location>
</feature>